<gene>
    <name evidence="1" type="ORF">T459_13681</name>
</gene>
<dbReference type="PROSITE" id="PS00141">
    <property type="entry name" value="ASP_PROTEASE"/>
    <property type="match status" value="1"/>
</dbReference>
<evidence type="ECO:0000313" key="1">
    <source>
        <dbReference type="EMBL" id="PHT80666.1"/>
    </source>
</evidence>
<dbReference type="EMBL" id="AYRZ02000005">
    <property type="protein sequence ID" value="PHT80666.1"/>
    <property type="molecule type" value="Genomic_DNA"/>
</dbReference>
<comment type="caution">
    <text evidence="1">The sequence shown here is derived from an EMBL/GenBank/DDBJ whole genome shotgun (WGS) entry which is preliminary data.</text>
</comment>
<keyword evidence="2" id="KW-1185">Reference proteome</keyword>
<dbReference type="InterPro" id="IPR001969">
    <property type="entry name" value="Aspartic_peptidase_AS"/>
</dbReference>
<name>A0A2G2ZFA2_CAPAN</name>
<organism evidence="1 2">
    <name type="scientific">Capsicum annuum</name>
    <name type="common">Capsicum pepper</name>
    <dbReference type="NCBI Taxonomy" id="4072"/>
    <lineage>
        <taxon>Eukaryota</taxon>
        <taxon>Viridiplantae</taxon>
        <taxon>Streptophyta</taxon>
        <taxon>Embryophyta</taxon>
        <taxon>Tracheophyta</taxon>
        <taxon>Spermatophyta</taxon>
        <taxon>Magnoliopsida</taxon>
        <taxon>eudicotyledons</taxon>
        <taxon>Gunneridae</taxon>
        <taxon>Pentapetalae</taxon>
        <taxon>asterids</taxon>
        <taxon>lamiids</taxon>
        <taxon>Solanales</taxon>
        <taxon>Solanaceae</taxon>
        <taxon>Solanoideae</taxon>
        <taxon>Capsiceae</taxon>
        <taxon>Capsicum</taxon>
    </lineage>
</organism>
<accession>A0A2G2ZFA2</accession>
<dbReference type="Proteomes" id="UP000222542">
    <property type="component" value="Unassembled WGS sequence"/>
</dbReference>
<sequence length="204" mass="23219">MENVANEDKVSVAALQLKGEAIRWHLSFMRRIRVQEAYLTAIKPSSGFHSFSTSKKSTEQGLQSKLGILPTPTTGYEGPQKSVNRRTLSIEEMNGRRSKGLGYFCDERYTFGHKCKTIKQLYLLEIEERDKGGDDQILEMVDPKESQEVEMTNTMEQLKISIHVLNGSLGYRTLKVTGYHFKKPLHILIDTGSSYNFIDPELVQ</sequence>
<reference evidence="1 2" key="1">
    <citation type="journal article" date="2014" name="Nat. Genet.">
        <title>Genome sequence of the hot pepper provides insights into the evolution of pungency in Capsicum species.</title>
        <authorList>
            <person name="Kim S."/>
            <person name="Park M."/>
            <person name="Yeom S.I."/>
            <person name="Kim Y.M."/>
            <person name="Lee J.M."/>
            <person name="Lee H.A."/>
            <person name="Seo E."/>
            <person name="Choi J."/>
            <person name="Cheong K."/>
            <person name="Kim K.T."/>
            <person name="Jung K."/>
            <person name="Lee G.W."/>
            <person name="Oh S.K."/>
            <person name="Bae C."/>
            <person name="Kim S.B."/>
            <person name="Lee H.Y."/>
            <person name="Kim S.Y."/>
            <person name="Kim M.S."/>
            <person name="Kang B.C."/>
            <person name="Jo Y.D."/>
            <person name="Yang H.B."/>
            <person name="Jeong H.J."/>
            <person name="Kang W.H."/>
            <person name="Kwon J.K."/>
            <person name="Shin C."/>
            <person name="Lim J.Y."/>
            <person name="Park J.H."/>
            <person name="Huh J.H."/>
            <person name="Kim J.S."/>
            <person name="Kim B.D."/>
            <person name="Cohen O."/>
            <person name="Paran I."/>
            <person name="Suh M.C."/>
            <person name="Lee S.B."/>
            <person name="Kim Y.K."/>
            <person name="Shin Y."/>
            <person name="Noh S.J."/>
            <person name="Park J."/>
            <person name="Seo Y.S."/>
            <person name="Kwon S.Y."/>
            <person name="Kim H.A."/>
            <person name="Park J.M."/>
            <person name="Kim H.J."/>
            <person name="Choi S.B."/>
            <person name="Bosland P.W."/>
            <person name="Reeves G."/>
            <person name="Jo S.H."/>
            <person name="Lee B.W."/>
            <person name="Cho H.T."/>
            <person name="Choi H.S."/>
            <person name="Lee M.S."/>
            <person name="Yu Y."/>
            <person name="Do Choi Y."/>
            <person name="Park B.S."/>
            <person name="van Deynze A."/>
            <person name="Ashrafi H."/>
            <person name="Hill T."/>
            <person name="Kim W.T."/>
            <person name="Pai H.S."/>
            <person name="Ahn H.K."/>
            <person name="Yeam I."/>
            <person name="Giovannoni J.J."/>
            <person name="Rose J.K."/>
            <person name="Sorensen I."/>
            <person name="Lee S.J."/>
            <person name="Kim R.W."/>
            <person name="Choi I.Y."/>
            <person name="Choi B.S."/>
            <person name="Lim J.S."/>
            <person name="Lee Y.H."/>
            <person name="Choi D."/>
        </authorList>
    </citation>
    <scope>NUCLEOTIDE SEQUENCE [LARGE SCALE GENOMIC DNA]</scope>
    <source>
        <strain evidence="2">cv. CM334</strain>
    </source>
</reference>
<dbReference type="AlphaFoldDB" id="A0A2G2ZFA2"/>
<dbReference type="GO" id="GO:0006508">
    <property type="term" value="P:proteolysis"/>
    <property type="evidence" value="ECO:0007669"/>
    <property type="project" value="InterPro"/>
</dbReference>
<reference evidence="1 2" key="2">
    <citation type="journal article" date="2017" name="Genome Biol.">
        <title>New reference genome sequences of hot pepper reveal the massive evolution of plant disease-resistance genes by retroduplication.</title>
        <authorList>
            <person name="Kim S."/>
            <person name="Park J."/>
            <person name="Yeom S.I."/>
            <person name="Kim Y.M."/>
            <person name="Seo E."/>
            <person name="Kim K.T."/>
            <person name="Kim M.S."/>
            <person name="Lee J.M."/>
            <person name="Cheong K."/>
            <person name="Shin H.S."/>
            <person name="Kim S.B."/>
            <person name="Han K."/>
            <person name="Lee J."/>
            <person name="Park M."/>
            <person name="Lee H.A."/>
            <person name="Lee H.Y."/>
            <person name="Lee Y."/>
            <person name="Oh S."/>
            <person name="Lee J.H."/>
            <person name="Choi E."/>
            <person name="Choi E."/>
            <person name="Lee S.E."/>
            <person name="Jeon J."/>
            <person name="Kim H."/>
            <person name="Choi G."/>
            <person name="Song H."/>
            <person name="Lee J."/>
            <person name="Lee S.C."/>
            <person name="Kwon J.K."/>
            <person name="Lee H.Y."/>
            <person name="Koo N."/>
            <person name="Hong Y."/>
            <person name="Kim R.W."/>
            <person name="Kang W.H."/>
            <person name="Huh J.H."/>
            <person name="Kang B.C."/>
            <person name="Yang T.J."/>
            <person name="Lee Y.H."/>
            <person name="Bennetzen J.L."/>
            <person name="Choi D."/>
        </authorList>
    </citation>
    <scope>NUCLEOTIDE SEQUENCE [LARGE SCALE GENOMIC DNA]</scope>
    <source>
        <strain evidence="2">cv. CM334</strain>
    </source>
</reference>
<evidence type="ECO:0000313" key="2">
    <source>
        <dbReference type="Proteomes" id="UP000222542"/>
    </source>
</evidence>
<dbReference type="GO" id="GO:0004190">
    <property type="term" value="F:aspartic-type endopeptidase activity"/>
    <property type="evidence" value="ECO:0007669"/>
    <property type="project" value="InterPro"/>
</dbReference>
<dbReference type="Gramene" id="PHT80666">
    <property type="protein sequence ID" value="PHT80666"/>
    <property type="gene ID" value="T459_13681"/>
</dbReference>
<proteinExistence type="predicted"/>
<protein>
    <submittedName>
        <fullName evidence="1">Uncharacterized protein</fullName>
    </submittedName>
</protein>